<keyword evidence="1" id="KW-0472">Membrane</keyword>
<sequence>MALRSVLKPVGVCANIFLFVLYGHLANTLTQYQQEYVASINYYQRFTADNMIAQFFMFSLIGGAWLAVIWSPIYFVMCIYKQGSIKLHDNPNWQDDLLKVVFVPITALLTVLFQPFRCRSSGNSGQIILYLIGLYIIMILMLGLSLVFCVAISLPSMLLSLYIFNF</sequence>
<feature type="transmembrane region" description="Helical" evidence="1">
    <location>
        <begin position="128"/>
        <end position="154"/>
    </location>
</feature>
<evidence type="ECO:0000256" key="1">
    <source>
        <dbReference type="SAM" id="Phobius"/>
    </source>
</evidence>
<dbReference type="EMBL" id="MK072066">
    <property type="protein sequence ID" value="AYV77712.1"/>
    <property type="molecule type" value="Genomic_DNA"/>
</dbReference>
<gene>
    <name evidence="2" type="ORF">Edafosvirus1_43</name>
</gene>
<feature type="transmembrane region" description="Helical" evidence="1">
    <location>
        <begin position="55"/>
        <end position="77"/>
    </location>
</feature>
<organism evidence="2">
    <name type="scientific">Edafosvirus sp</name>
    <dbReference type="NCBI Taxonomy" id="2487765"/>
    <lineage>
        <taxon>Viruses</taxon>
        <taxon>Varidnaviria</taxon>
        <taxon>Bamfordvirae</taxon>
        <taxon>Nucleocytoviricota</taxon>
        <taxon>Megaviricetes</taxon>
        <taxon>Imitervirales</taxon>
        <taxon>Mimiviridae</taxon>
        <taxon>Klosneuvirinae</taxon>
    </lineage>
</organism>
<reference evidence="2" key="1">
    <citation type="submission" date="2018-10" db="EMBL/GenBank/DDBJ databases">
        <title>Hidden diversity of soil giant viruses.</title>
        <authorList>
            <person name="Schulz F."/>
            <person name="Alteio L."/>
            <person name="Goudeau D."/>
            <person name="Ryan E.M."/>
            <person name="Malmstrom R.R."/>
            <person name="Blanchard J."/>
            <person name="Woyke T."/>
        </authorList>
    </citation>
    <scope>NUCLEOTIDE SEQUENCE</scope>
    <source>
        <strain evidence="2">EDV1</strain>
    </source>
</reference>
<evidence type="ECO:0000313" key="2">
    <source>
        <dbReference type="EMBL" id="AYV77712.1"/>
    </source>
</evidence>
<protein>
    <submittedName>
        <fullName evidence="2">Uncharacterized protein</fullName>
    </submittedName>
</protein>
<proteinExistence type="predicted"/>
<keyword evidence="1" id="KW-0812">Transmembrane</keyword>
<feature type="transmembrane region" description="Helical" evidence="1">
    <location>
        <begin position="6"/>
        <end position="25"/>
    </location>
</feature>
<name>A0A3G4ZS13_9VIRU</name>
<keyword evidence="1" id="KW-1133">Transmembrane helix</keyword>
<accession>A0A3G4ZS13</accession>
<feature type="transmembrane region" description="Helical" evidence="1">
    <location>
        <begin position="97"/>
        <end position="116"/>
    </location>
</feature>